<dbReference type="EMBL" id="CACVAS010000110">
    <property type="protein sequence ID" value="CAA6821050.1"/>
    <property type="molecule type" value="Genomic_DNA"/>
</dbReference>
<feature type="compositionally biased region" description="Basic and acidic residues" evidence="1">
    <location>
        <begin position="135"/>
        <end position="162"/>
    </location>
</feature>
<evidence type="ECO:0000313" key="2">
    <source>
        <dbReference type="EMBL" id="CAA6821050.1"/>
    </source>
</evidence>
<organism evidence="2">
    <name type="scientific">uncultured Sulfurovum sp</name>
    <dbReference type="NCBI Taxonomy" id="269237"/>
    <lineage>
        <taxon>Bacteria</taxon>
        <taxon>Pseudomonadati</taxon>
        <taxon>Campylobacterota</taxon>
        <taxon>Epsilonproteobacteria</taxon>
        <taxon>Campylobacterales</taxon>
        <taxon>Sulfurovaceae</taxon>
        <taxon>Sulfurovum</taxon>
        <taxon>environmental samples</taxon>
    </lineage>
</organism>
<proteinExistence type="predicted"/>
<protein>
    <recommendedName>
        <fullName evidence="3">Relaxase</fullName>
    </recommendedName>
</protein>
<evidence type="ECO:0000256" key="1">
    <source>
        <dbReference type="SAM" id="MobiDB-lite"/>
    </source>
</evidence>
<feature type="compositionally biased region" description="Basic and acidic residues" evidence="1">
    <location>
        <begin position="169"/>
        <end position="197"/>
    </location>
</feature>
<gene>
    <name evidence="2" type="ORF">HELGO_WM46376</name>
</gene>
<feature type="non-terminal residue" evidence="2">
    <location>
        <position position="1"/>
    </location>
</feature>
<reference evidence="2" key="1">
    <citation type="submission" date="2020-01" db="EMBL/GenBank/DDBJ databases">
        <authorList>
            <person name="Meier V. D."/>
            <person name="Meier V D."/>
        </authorList>
    </citation>
    <scope>NUCLEOTIDE SEQUENCE</scope>
    <source>
        <strain evidence="2">HLG_WM_MAG_01</strain>
    </source>
</reference>
<dbReference type="AlphaFoldDB" id="A0A6S6TWC7"/>
<accession>A0A6S6TWC7</accession>
<name>A0A6S6TWC7_9BACT</name>
<sequence>HKDKEHVHIHVMISSNEMMGQKRVRLSKKDFSNIQKELEQYVSAAYPQLGNTKHYQKEKSLEKSKNKEQLQELLKELFERSNSKDSFKNHMATVGIEFYTRGSTVGVIFKGKKYRLKTLGLLADYEKMVVKLEQKQQEKTESKEKNNQTFNQEKDESKKSDSKVNSNEESTKIKSRREEMRKLREQQEHKAQSKEKK</sequence>
<feature type="region of interest" description="Disordered" evidence="1">
    <location>
        <begin position="135"/>
        <end position="197"/>
    </location>
</feature>
<evidence type="ECO:0008006" key="3">
    <source>
        <dbReference type="Google" id="ProtNLM"/>
    </source>
</evidence>